<accession>A0ABX2EZ76</accession>
<keyword evidence="4 7" id="KW-0665">Pyrimidine biosynthesis</keyword>
<keyword evidence="10" id="KW-1185">Reference proteome</keyword>
<protein>
    <recommendedName>
        <fullName evidence="7">Orotidine 5'-phosphate decarboxylase</fullName>
        <ecNumber evidence="7">4.1.1.23</ecNumber>
    </recommendedName>
    <alternativeName>
        <fullName evidence="7">OMP decarboxylase</fullName>
        <shortName evidence="7">OMPDCase</shortName>
        <shortName evidence="7">OMPdecase</shortName>
    </alternativeName>
</protein>
<reference evidence="9 10" key="1">
    <citation type="submission" date="2020-01" db="EMBL/GenBank/DDBJ databases">
        <title>Kibdelosporangium persica a novel Actinomycetes from a hot desert in Iran.</title>
        <authorList>
            <person name="Safaei N."/>
            <person name="Zaburannyi N."/>
            <person name="Mueller R."/>
            <person name="Wink J."/>
        </authorList>
    </citation>
    <scope>NUCLEOTIDE SEQUENCE [LARGE SCALE GENOMIC DNA]</scope>
    <source>
        <strain evidence="9 10">4NS15</strain>
    </source>
</reference>
<dbReference type="EC" id="4.1.1.23" evidence="7"/>
<dbReference type="InterPro" id="IPR018089">
    <property type="entry name" value="OMPdecase_AS"/>
</dbReference>
<dbReference type="PROSITE" id="PS00156">
    <property type="entry name" value="OMPDECASE"/>
    <property type="match status" value="1"/>
</dbReference>
<evidence type="ECO:0000256" key="7">
    <source>
        <dbReference type="HAMAP-Rule" id="MF_01215"/>
    </source>
</evidence>
<dbReference type="RefSeq" id="WP_173126075.1">
    <property type="nucleotide sequence ID" value="NZ_CBCSGW010000007.1"/>
</dbReference>
<dbReference type="InterPro" id="IPR011995">
    <property type="entry name" value="OMPdecase_type-2"/>
</dbReference>
<dbReference type="NCBIfam" id="TIGR02127">
    <property type="entry name" value="pyrF_sub2"/>
    <property type="match status" value="1"/>
</dbReference>
<evidence type="ECO:0000256" key="5">
    <source>
        <dbReference type="ARBA" id="ARBA00023239"/>
    </source>
</evidence>
<dbReference type="Pfam" id="PF00215">
    <property type="entry name" value="OMPdecase"/>
    <property type="match status" value="1"/>
</dbReference>
<keyword evidence="3 7" id="KW-0210">Decarboxylase</keyword>
<evidence type="ECO:0000313" key="9">
    <source>
        <dbReference type="EMBL" id="NRN64324.1"/>
    </source>
</evidence>
<feature type="domain" description="Orotidine 5'-phosphate decarboxylase" evidence="8">
    <location>
        <begin position="34"/>
        <end position="279"/>
    </location>
</feature>
<keyword evidence="5 7" id="KW-0456">Lyase</keyword>
<dbReference type="CDD" id="cd04725">
    <property type="entry name" value="OMP_decarboxylase_like"/>
    <property type="match status" value="1"/>
</dbReference>
<feature type="active site" description="Proton donor" evidence="7">
    <location>
        <position position="113"/>
    </location>
</feature>
<dbReference type="Proteomes" id="UP000763557">
    <property type="component" value="Unassembled WGS sequence"/>
</dbReference>
<dbReference type="Gene3D" id="3.20.20.70">
    <property type="entry name" value="Aldolase class I"/>
    <property type="match status" value="1"/>
</dbReference>
<gene>
    <name evidence="7" type="primary">pyrF</name>
    <name evidence="9" type="ORF">GC106_15300</name>
</gene>
<comment type="catalytic activity">
    <reaction evidence="6 7">
        <text>orotidine 5'-phosphate + H(+) = UMP + CO2</text>
        <dbReference type="Rhea" id="RHEA:11596"/>
        <dbReference type="ChEBI" id="CHEBI:15378"/>
        <dbReference type="ChEBI" id="CHEBI:16526"/>
        <dbReference type="ChEBI" id="CHEBI:57538"/>
        <dbReference type="ChEBI" id="CHEBI:57865"/>
        <dbReference type="EC" id="4.1.1.23"/>
    </reaction>
</comment>
<evidence type="ECO:0000313" key="10">
    <source>
        <dbReference type="Proteomes" id="UP000763557"/>
    </source>
</evidence>
<proteinExistence type="inferred from homology"/>
<evidence type="ECO:0000256" key="2">
    <source>
        <dbReference type="ARBA" id="ARBA00008847"/>
    </source>
</evidence>
<dbReference type="SMART" id="SM00934">
    <property type="entry name" value="OMPdecase"/>
    <property type="match status" value="1"/>
</dbReference>
<dbReference type="InterPro" id="IPR011060">
    <property type="entry name" value="RibuloseP-bd_barrel"/>
</dbReference>
<name>A0ABX2EZ76_9PSEU</name>
<evidence type="ECO:0000256" key="3">
    <source>
        <dbReference type="ARBA" id="ARBA00022793"/>
    </source>
</evidence>
<dbReference type="PANTHER" id="PTHR43375:SF1">
    <property type="entry name" value="OROTIDINE 5'-PHOSPHATE DECARBOXYLASE"/>
    <property type="match status" value="1"/>
</dbReference>
<dbReference type="PANTHER" id="PTHR43375">
    <property type="entry name" value="OROTIDINE 5'-PHOSPHATE DECARBOXYLASE"/>
    <property type="match status" value="1"/>
</dbReference>
<organism evidence="9 10">
    <name type="scientific">Kibdelosporangium persicum</name>
    <dbReference type="NCBI Taxonomy" id="2698649"/>
    <lineage>
        <taxon>Bacteria</taxon>
        <taxon>Bacillati</taxon>
        <taxon>Actinomycetota</taxon>
        <taxon>Actinomycetes</taxon>
        <taxon>Pseudonocardiales</taxon>
        <taxon>Pseudonocardiaceae</taxon>
        <taxon>Kibdelosporangium</taxon>
    </lineage>
</organism>
<comment type="pathway">
    <text evidence="1 7">Pyrimidine metabolism; UMP biosynthesis via de novo pathway; UMP from orotate: step 2/2.</text>
</comment>
<comment type="caution">
    <text evidence="9">The sequence shown here is derived from an EMBL/GenBank/DDBJ whole genome shotgun (WGS) entry which is preliminary data.</text>
</comment>
<evidence type="ECO:0000256" key="1">
    <source>
        <dbReference type="ARBA" id="ARBA00004861"/>
    </source>
</evidence>
<dbReference type="EMBL" id="JAAATY010000003">
    <property type="protein sequence ID" value="NRN64324.1"/>
    <property type="molecule type" value="Genomic_DNA"/>
</dbReference>
<dbReference type="InterPro" id="IPR013785">
    <property type="entry name" value="Aldolase_TIM"/>
</dbReference>
<evidence type="ECO:0000256" key="6">
    <source>
        <dbReference type="ARBA" id="ARBA00049157"/>
    </source>
</evidence>
<dbReference type="SUPFAM" id="SSF51366">
    <property type="entry name" value="Ribulose-phoshate binding barrel"/>
    <property type="match status" value="1"/>
</dbReference>
<sequence length="294" mass="30162">MTQSGSNSQSNSASAPTRAPFGARLTTVVSQRGPLCVGIDPHPGLLTQWGLADDANGLERFAMTCVEALADEVAVLKPQSAFFERYGSKGIVVLERVIAESQEAGAIVLLDVKRGDIGSTMAAYAAAYLTDGSPLAADAITLSPYLGFGSLEPALQAAEKSGRGVFVLALTSNPEAPEIQRALNGPRSIAQTVVDAAAERNAGVRPIGGIGLVVGATIGALGVDLDALNGPLLVPGFGAQGGTLSDIRTLFGKSLHNVLPASSRDVLKAGPEVFALRSEALRTRDAIVSATGHH</sequence>
<dbReference type="InterPro" id="IPR001754">
    <property type="entry name" value="OMPdeCOase_dom"/>
</dbReference>
<dbReference type="HAMAP" id="MF_01215">
    <property type="entry name" value="OMPdecase_type2"/>
    <property type="match status" value="1"/>
</dbReference>
<comment type="similarity">
    <text evidence="2 7">Belongs to the OMP decarboxylase family. Type 2 subfamily.</text>
</comment>
<evidence type="ECO:0000256" key="4">
    <source>
        <dbReference type="ARBA" id="ARBA00022975"/>
    </source>
</evidence>
<evidence type="ECO:0000259" key="8">
    <source>
        <dbReference type="SMART" id="SM00934"/>
    </source>
</evidence>